<evidence type="ECO:0000259" key="15">
    <source>
        <dbReference type="PROSITE" id="PS50847"/>
    </source>
</evidence>
<dbReference type="EC" id="3.2.1.4" evidence="12"/>
<sequence length="1152" mass="120164">MRSHRFCYVSWERSLRALPRVATTAASSQSEGACMHARRGRLRRLTAVLVVGALIGGAAAALPAAASAVGVENLVLNGDIAATTDHWWSSAGSLTTEDGALRADFPASENPWEVIVGQGGVALVAGTEYAFAAKVRADRAGLTLRTQVAPTTPNATYSTYATAETPLTTAWQDVTATFTAEDFGQGTTSDVQFRLGGNPAGTFWLDDVSIVATGTGGGDGGGTGPTEPTEPTVGTDQLLPNPTFATGTSPWWTAGAVTLSNPDQQMCATIGADTANVWDLLLGHNDIPMPGDTAFRLSFTASAVAPGGSPATLNASTQVGTYSGPDQVSWLQKSFELTATPTTQAFTFTTTAVDTFHLGQIQFRIGGMPSGTVVCVDDVTLTGTKYTYRADTGPAVKVNQVGYLTRGPKRATVVTEATTPLEWSLQAPGGAVVATGTTTPAGPDPSAGTNVHTVDFSGVQAPGSGYTLHVGDQQSFPFAISDDVFQSLRADSLRFFYTNRSGIAIDGAIAGAEYARPAGHLGVGPNQGDTDVACLEPQTWSDGWTCTDRHDVSGGWYDAGDHGKYVVNGGIAVAQLLSAWERAKAAGTTASLADGTLAVPEHGNGVPDILDEARWELEWMLKMQVPAGDPLAGMAWHKVTDRNWTGLPLLPDQDPQERLLHRPSTAATLNLAAVAAQGSRLFAEFDPAFAARLLTAAETAYEAARTNPVLLAPAEDGTGGGTYDDDDVTDEFYWAAAELYLTTGAGDYRTDVETNPLHLAMNTDADIFTAGGFFWGDVAALARMQLARFGVDLPDIAQIRQSVVDAADALIADQKAQPFGQPYAPKEGLYDWGSNSAVLNNQVVIATAFDLTHRPRYADAVIEGYDYLFGRNVLAQSYVTGYGTKYSQNQHSRWYAHALDPSLPHPPKGTVAGGPNSSIQDPVAGAWLQGCAAQACYVDEIGAWSVNEITVNWNSALAWVASFVGDLGDGYVAVTPIARPDTASGPAGAPISIAPLANDEPGDPDVPFDPATITLAESEEFETFARASVTAADAGIVRRITVTGGRYDLVGDRIVFTPDAGYTGSPAPVTYRVADTRGTVVSSTFAPTVTAVVDGGTDPGAGTGTAGTATGTTETSAALASTGGDARPWTALAGIAVLLIAAGAVLLRRRRA</sequence>
<keyword evidence="5 10" id="KW-0378">Hydrolase</keyword>
<comment type="similarity">
    <text evidence="1 10 12">Belongs to the glycosyl hydrolase 9 (cellulase E) family.</text>
</comment>
<dbReference type="InterPro" id="IPR026395">
    <property type="entry name" value="CshA_fibril"/>
</dbReference>
<feature type="active site" evidence="11">
    <location>
        <position position="939"/>
    </location>
</feature>
<evidence type="ECO:0000256" key="6">
    <source>
        <dbReference type="ARBA" id="ARBA00023088"/>
    </source>
</evidence>
<dbReference type="InterPro" id="IPR004197">
    <property type="entry name" value="Cellulase_Ig-like"/>
</dbReference>
<dbReference type="PROSITE" id="PS00592">
    <property type="entry name" value="GH9_2"/>
    <property type="match status" value="1"/>
</dbReference>
<keyword evidence="3" id="KW-0964">Secreted</keyword>
<dbReference type="InterPro" id="IPR014756">
    <property type="entry name" value="Ig_E-set"/>
</dbReference>
<dbReference type="Pfam" id="PF00759">
    <property type="entry name" value="Glyco_hydro_9"/>
    <property type="match status" value="1"/>
</dbReference>
<evidence type="ECO:0000256" key="2">
    <source>
        <dbReference type="ARBA" id="ARBA00022512"/>
    </source>
</evidence>
<dbReference type="AlphaFoldDB" id="A0A4V3RK46"/>
<dbReference type="Pfam" id="PF19076">
    <property type="entry name" value="CshA_repeat"/>
    <property type="match status" value="1"/>
</dbReference>
<evidence type="ECO:0000256" key="3">
    <source>
        <dbReference type="ARBA" id="ARBA00022525"/>
    </source>
</evidence>
<gene>
    <name evidence="16" type="ORF">E5344_03940</name>
</gene>
<dbReference type="PANTHER" id="PTHR22298">
    <property type="entry name" value="ENDO-1,4-BETA-GLUCANASE"/>
    <property type="match status" value="1"/>
</dbReference>
<evidence type="ECO:0000256" key="11">
    <source>
        <dbReference type="PROSITE-ProRule" id="PRU10060"/>
    </source>
</evidence>
<keyword evidence="6" id="KW-0572">Peptidoglycan-anchor</keyword>
<keyword evidence="14" id="KW-1133">Transmembrane helix</keyword>
<dbReference type="SUPFAM" id="SSF81296">
    <property type="entry name" value="E set domains"/>
    <property type="match status" value="1"/>
</dbReference>
<reference evidence="16 17" key="1">
    <citation type="submission" date="2019-04" db="EMBL/GenBank/DDBJ databases">
        <title>Microbes associate with the intestines of laboratory mice.</title>
        <authorList>
            <person name="Navarre W."/>
            <person name="Wong E."/>
            <person name="Huang K."/>
            <person name="Tropini C."/>
            <person name="Ng K."/>
            <person name="Yu B."/>
        </authorList>
    </citation>
    <scope>NUCLEOTIDE SEQUENCE [LARGE SCALE GENOMIC DNA]</scope>
    <source>
        <strain evidence="16 17">NM46_B2-13</strain>
    </source>
</reference>
<dbReference type="Gene3D" id="1.50.10.10">
    <property type="match status" value="1"/>
</dbReference>
<dbReference type="GO" id="GO:0008810">
    <property type="term" value="F:cellulase activity"/>
    <property type="evidence" value="ECO:0007669"/>
    <property type="project" value="UniProtKB-EC"/>
</dbReference>
<keyword evidence="2" id="KW-0134">Cell wall</keyword>
<evidence type="ECO:0000256" key="8">
    <source>
        <dbReference type="ARBA" id="ARBA00023295"/>
    </source>
</evidence>
<dbReference type="OrthoDB" id="9758662at2"/>
<dbReference type="InterPro" id="IPR001701">
    <property type="entry name" value="Glyco_hydro_9"/>
</dbReference>
<keyword evidence="12" id="KW-0136">Cellulose degradation</keyword>
<evidence type="ECO:0000256" key="14">
    <source>
        <dbReference type="SAM" id="Phobius"/>
    </source>
</evidence>
<dbReference type="Pfam" id="PF02018">
    <property type="entry name" value="CBM_4_9"/>
    <property type="match status" value="2"/>
</dbReference>
<keyword evidence="7 10" id="KW-0119">Carbohydrate metabolism</keyword>
<dbReference type="InterPro" id="IPR018221">
    <property type="entry name" value="Glyco_hydro_9_His_AS"/>
</dbReference>
<comment type="caution">
    <text evidence="16">The sequence shown here is derived from an EMBL/GenBank/DDBJ whole genome shotgun (WGS) entry which is preliminary data.</text>
</comment>
<feature type="active site" evidence="10">
    <location>
        <position position="891"/>
    </location>
</feature>
<dbReference type="Pfam" id="PF02927">
    <property type="entry name" value="CelD_N"/>
    <property type="match status" value="1"/>
</dbReference>
<dbReference type="InterPro" id="IPR033126">
    <property type="entry name" value="Glyco_hydro_9_Asp/Glu_AS"/>
</dbReference>
<organism evidence="16 17">
    <name type="scientific">Microbacterium laevaniformans</name>
    <dbReference type="NCBI Taxonomy" id="36807"/>
    <lineage>
        <taxon>Bacteria</taxon>
        <taxon>Bacillati</taxon>
        <taxon>Actinomycetota</taxon>
        <taxon>Actinomycetes</taxon>
        <taxon>Micrococcales</taxon>
        <taxon>Microbacteriaceae</taxon>
        <taxon>Microbacterium</taxon>
    </lineage>
</organism>
<dbReference type="InterPro" id="IPR003305">
    <property type="entry name" value="CenC_carb-bd"/>
</dbReference>
<dbReference type="PROSITE" id="PS00698">
    <property type="entry name" value="GH9_3"/>
    <property type="match status" value="1"/>
</dbReference>
<dbReference type="CDD" id="cd02850">
    <property type="entry name" value="E_set_Cellulase_N"/>
    <property type="match status" value="1"/>
</dbReference>
<evidence type="ECO:0000313" key="16">
    <source>
        <dbReference type="EMBL" id="TGY38400.1"/>
    </source>
</evidence>
<keyword evidence="8 10" id="KW-0326">Glycosidase</keyword>
<dbReference type="GO" id="GO:0030245">
    <property type="term" value="P:cellulose catabolic process"/>
    <property type="evidence" value="ECO:0007669"/>
    <property type="project" value="UniProtKB-KW"/>
</dbReference>
<dbReference type="SUPFAM" id="SSF49785">
    <property type="entry name" value="Galactose-binding domain-like"/>
    <property type="match status" value="2"/>
</dbReference>
<keyword evidence="14" id="KW-0812">Transmembrane</keyword>
<feature type="region of interest" description="Disordered" evidence="13">
    <location>
        <begin position="214"/>
        <end position="238"/>
    </location>
</feature>
<feature type="active site" evidence="11">
    <location>
        <position position="948"/>
    </location>
</feature>
<dbReference type="InterPro" id="IPR013783">
    <property type="entry name" value="Ig-like_fold"/>
</dbReference>
<comment type="catalytic activity">
    <reaction evidence="12">
        <text>Endohydrolysis of (1-&gt;4)-beta-D-glucosidic linkages in cellulose, lichenin and cereal beta-D-glucans.</text>
        <dbReference type="EC" id="3.2.1.4"/>
    </reaction>
</comment>
<name>A0A4V3RK46_9MICO</name>
<dbReference type="InterPro" id="IPR012341">
    <property type="entry name" value="6hp_glycosidase-like_sf"/>
</dbReference>
<dbReference type="PROSITE" id="PS50847">
    <property type="entry name" value="GRAM_POS_ANCHORING"/>
    <property type="match status" value="1"/>
</dbReference>
<keyword evidence="14" id="KW-0472">Membrane</keyword>
<dbReference type="SUPFAM" id="SSF48208">
    <property type="entry name" value="Six-hairpin glycosidases"/>
    <property type="match status" value="1"/>
</dbReference>
<keyword evidence="4" id="KW-0732">Signal</keyword>
<feature type="compositionally biased region" description="Low complexity" evidence="13">
    <location>
        <begin position="225"/>
        <end position="236"/>
    </location>
</feature>
<dbReference type="InterPro" id="IPR019931">
    <property type="entry name" value="LPXTG_anchor"/>
</dbReference>
<feature type="transmembrane region" description="Helical" evidence="14">
    <location>
        <begin position="1129"/>
        <end position="1147"/>
    </location>
</feature>
<dbReference type="EMBL" id="SRYO01000002">
    <property type="protein sequence ID" value="TGY38400.1"/>
    <property type="molecule type" value="Genomic_DNA"/>
</dbReference>
<evidence type="ECO:0000256" key="5">
    <source>
        <dbReference type="ARBA" id="ARBA00022801"/>
    </source>
</evidence>
<dbReference type="Gene3D" id="2.60.40.10">
    <property type="entry name" value="Immunoglobulins"/>
    <property type="match status" value="1"/>
</dbReference>
<evidence type="ECO:0000256" key="12">
    <source>
        <dbReference type="RuleBase" id="RU361166"/>
    </source>
</evidence>
<evidence type="ECO:0000256" key="4">
    <source>
        <dbReference type="ARBA" id="ARBA00022729"/>
    </source>
</evidence>
<feature type="transmembrane region" description="Helical" evidence="14">
    <location>
        <begin position="45"/>
        <end position="66"/>
    </location>
</feature>
<evidence type="ECO:0000256" key="9">
    <source>
        <dbReference type="ARBA" id="ARBA00023326"/>
    </source>
</evidence>
<evidence type="ECO:0000256" key="1">
    <source>
        <dbReference type="ARBA" id="ARBA00007072"/>
    </source>
</evidence>
<evidence type="ECO:0000256" key="13">
    <source>
        <dbReference type="SAM" id="MobiDB-lite"/>
    </source>
</evidence>
<keyword evidence="9 10" id="KW-0624">Polysaccharide degradation</keyword>
<accession>A0A4V3RK46</accession>
<protein>
    <recommendedName>
        <fullName evidence="12">Endoglucanase</fullName>
        <ecNumber evidence="12">3.2.1.4</ecNumber>
    </recommendedName>
</protein>
<evidence type="ECO:0000256" key="10">
    <source>
        <dbReference type="PROSITE-ProRule" id="PRU10059"/>
    </source>
</evidence>
<dbReference type="Gene3D" id="2.60.120.260">
    <property type="entry name" value="Galactose-binding domain-like"/>
    <property type="match status" value="2"/>
</dbReference>
<proteinExistence type="inferred from homology"/>
<dbReference type="Proteomes" id="UP000309893">
    <property type="component" value="Unassembled WGS sequence"/>
</dbReference>
<dbReference type="NCBIfam" id="TIGR01167">
    <property type="entry name" value="LPXTG_anchor"/>
    <property type="match status" value="1"/>
</dbReference>
<dbReference type="InterPro" id="IPR008979">
    <property type="entry name" value="Galactose-bd-like_sf"/>
</dbReference>
<feature type="compositionally biased region" description="Gly residues" evidence="13">
    <location>
        <begin position="214"/>
        <end position="224"/>
    </location>
</feature>
<evidence type="ECO:0000313" key="17">
    <source>
        <dbReference type="Proteomes" id="UP000309893"/>
    </source>
</evidence>
<evidence type="ECO:0000256" key="7">
    <source>
        <dbReference type="ARBA" id="ARBA00023277"/>
    </source>
</evidence>
<dbReference type="InterPro" id="IPR008928">
    <property type="entry name" value="6-hairpin_glycosidase_sf"/>
</dbReference>
<feature type="domain" description="Gram-positive cocci surface proteins LPxTG" evidence="15">
    <location>
        <begin position="1119"/>
        <end position="1152"/>
    </location>
</feature>